<evidence type="ECO:0000313" key="2">
    <source>
        <dbReference type="Proteomes" id="UP000712281"/>
    </source>
</evidence>
<gene>
    <name evidence="1" type="ORF">F2Q68_00021859</name>
</gene>
<dbReference type="Proteomes" id="UP000712281">
    <property type="component" value="Unassembled WGS sequence"/>
</dbReference>
<evidence type="ECO:0000313" key="1">
    <source>
        <dbReference type="EMBL" id="KAF2535515.1"/>
    </source>
</evidence>
<protein>
    <submittedName>
        <fullName evidence="1">Uncharacterized protein</fullName>
    </submittedName>
</protein>
<sequence length="49" mass="5709">MADEAVSLFKCFYERNPYILAPKPHRPVVQRERTWPLRGEHGLKIGVSD</sequence>
<organism evidence="1 2">
    <name type="scientific">Brassica cretica</name>
    <name type="common">Mustard</name>
    <dbReference type="NCBI Taxonomy" id="69181"/>
    <lineage>
        <taxon>Eukaryota</taxon>
        <taxon>Viridiplantae</taxon>
        <taxon>Streptophyta</taxon>
        <taxon>Embryophyta</taxon>
        <taxon>Tracheophyta</taxon>
        <taxon>Spermatophyta</taxon>
        <taxon>Magnoliopsida</taxon>
        <taxon>eudicotyledons</taxon>
        <taxon>Gunneridae</taxon>
        <taxon>Pentapetalae</taxon>
        <taxon>rosids</taxon>
        <taxon>malvids</taxon>
        <taxon>Brassicales</taxon>
        <taxon>Brassicaceae</taxon>
        <taxon>Brassiceae</taxon>
        <taxon>Brassica</taxon>
    </lineage>
</organism>
<name>A0A8S9FNT1_BRACR</name>
<comment type="caution">
    <text evidence="1">The sequence shown here is derived from an EMBL/GenBank/DDBJ whole genome shotgun (WGS) entry which is preliminary data.</text>
</comment>
<dbReference type="AlphaFoldDB" id="A0A8S9FNT1"/>
<reference evidence="1" key="1">
    <citation type="submission" date="2019-12" db="EMBL/GenBank/DDBJ databases">
        <title>Genome sequencing and annotation of Brassica cretica.</title>
        <authorList>
            <person name="Studholme D.J."/>
            <person name="Sarris P.F."/>
        </authorList>
    </citation>
    <scope>NUCLEOTIDE SEQUENCE</scope>
    <source>
        <strain evidence="1">PFS-001/15</strain>
        <tissue evidence="1">Leaf</tissue>
    </source>
</reference>
<dbReference type="EMBL" id="QGKW02002228">
    <property type="protein sequence ID" value="KAF2535515.1"/>
    <property type="molecule type" value="Genomic_DNA"/>
</dbReference>
<proteinExistence type="predicted"/>
<accession>A0A8S9FNT1</accession>